<dbReference type="InterPro" id="IPR038356">
    <property type="entry name" value="Tma16_sf"/>
</dbReference>
<name>A0ABQ8V9H6_9AGAR</name>
<evidence type="ECO:0000256" key="2">
    <source>
        <dbReference type="SAM" id="MobiDB-lite"/>
    </source>
</evidence>
<evidence type="ECO:0000256" key="1">
    <source>
        <dbReference type="ARBA" id="ARBA00034127"/>
    </source>
</evidence>
<dbReference type="Gene3D" id="1.20.1440.170">
    <property type="entry name" value="Translation machinery-associated protein 16-like"/>
    <property type="match status" value="1"/>
</dbReference>
<dbReference type="InterPro" id="IPR021346">
    <property type="entry name" value="Tma16"/>
</dbReference>
<dbReference type="Proteomes" id="UP001150217">
    <property type="component" value="Unassembled WGS sequence"/>
</dbReference>
<sequence>MAPSKTSKTSTKSSKKEKIFHPQSRKADQLSRKAQRKDKLVSLVSSRNKKHDILADFYGFFYHSMPAEGTLTLEELHSLIADVWLKRHDEELETERAARRKGRPKSVKESRLEDLTLRESEQYRTGFEVIDLTHPENVTLFRTWDQKEVPFIDLLRFIRICSASPNTFVVSRPGKHYSITKDLLAQSLPDSGDMELDTYKMGRERRRYDSGVSGTPINTHFKVHRYEREFKLINHAARELFVIFNAVGRTFLFWPILSASTCLDPHRFDTEGTILAV</sequence>
<dbReference type="EMBL" id="JANVFT010000072">
    <property type="protein sequence ID" value="KAJ4476158.1"/>
    <property type="molecule type" value="Genomic_DNA"/>
</dbReference>
<dbReference type="Pfam" id="PF11176">
    <property type="entry name" value="Tma16"/>
    <property type="match status" value="1"/>
</dbReference>
<organism evidence="3 4">
    <name type="scientific">Lentinula lateritia</name>
    <dbReference type="NCBI Taxonomy" id="40482"/>
    <lineage>
        <taxon>Eukaryota</taxon>
        <taxon>Fungi</taxon>
        <taxon>Dikarya</taxon>
        <taxon>Basidiomycota</taxon>
        <taxon>Agaricomycotina</taxon>
        <taxon>Agaricomycetes</taxon>
        <taxon>Agaricomycetidae</taxon>
        <taxon>Agaricales</taxon>
        <taxon>Marasmiineae</taxon>
        <taxon>Omphalotaceae</taxon>
        <taxon>Lentinula</taxon>
    </lineage>
</organism>
<comment type="caution">
    <text evidence="3">The sequence shown here is derived from an EMBL/GenBank/DDBJ whole genome shotgun (WGS) entry which is preliminary data.</text>
</comment>
<dbReference type="PANTHER" id="PTHR13349:SF2">
    <property type="entry name" value="TRANSLATION MACHINERY-ASSOCIATED PROTEIN 16"/>
    <property type="match status" value="1"/>
</dbReference>
<feature type="compositionally biased region" description="Basic and acidic residues" evidence="2">
    <location>
        <begin position="14"/>
        <end position="31"/>
    </location>
</feature>
<feature type="compositionally biased region" description="Low complexity" evidence="2">
    <location>
        <begin position="1"/>
        <end position="12"/>
    </location>
</feature>
<dbReference type="PANTHER" id="PTHR13349">
    <property type="entry name" value="TRANSLATION MACHINERY-ASSOCIATED PROTEIN 16"/>
    <property type="match status" value="1"/>
</dbReference>
<feature type="region of interest" description="Disordered" evidence="2">
    <location>
        <begin position="1"/>
        <end position="38"/>
    </location>
</feature>
<accession>A0ABQ8V9H6</accession>
<evidence type="ECO:0000313" key="3">
    <source>
        <dbReference type="EMBL" id="KAJ4476158.1"/>
    </source>
</evidence>
<proteinExistence type="inferred from homology"/>
<evidence type="ECO:0000313" key="4">
    <source>
        <dbReference type="Proteomes" id="UP001150217"/>
    </source>
</evidence>
<gene>
    <name evidence="3" type="ORF">C8R41DRAFT_904906</name>
</gene>
<protein>
    <submittedName>
        <fullName evidence="3">Uncharacterized protein</fullName>
    </submittedName>
</protein>
<comment type="similarity">
    <text evidence="1">Belongs to the TMA16 family.</text>
</comment>
<keyword evidence="4" id="KW-1185">Reference proteome</keyword>
<reference evidence="3" key="1">
    <citation type="submission" date="2022-08" db="EMBL/GenBank/DDBJ databases">
        <title>A Global Phylogenomic Analysis of the Shiitake Genus Lentinula.</title>
        <authorList>
            <consortium name="DOE Joint Genome Institute"/>
            <person name="Sierra-Patev S."/>
            <person name="Min B."/>
            <person name="Naranjo-Ortiz M."/>
            <person name="Looney B."/>
            <person name="Konkel Z."/>
            <person name="Slot J.C."/>
            <person name="Sakamoto Y."/>
            <person name="Steenwyk J.L."/>
            <person name="Rokas A."/>
            <person name="Carro J."/>
            <person name="Camarero S."/>
            <person name="Ferreira P."/>
            <person name="Molpeceres G."/>
            <person name="Ruiz-Duenas F.J."/>
            <person name="Serrano A."/>
            <person name="Henrissat B."/>
            <person name="Drula E."/>
            <person name="Hughes K.W."/>
            <person name="Mata J.L."/>
            <person name="Ishikawa N.K."/>
            <person name="Vargas-Isla R."/>
            <person name="Ushijima S."/>
            <person name="Smith C.A."/>
            <person name="Ahrendt S."/>
            <person name="Andreopoulos W."/>
            <person name="He G."/>
            <person name="Labutti K."/>
            <person name="Lipzen A."/>
            <person name="Ng V."/>
            <person name="Riley R."/>
            <person name="Sandor L."/>
            <person name="Barry K."/>
            <person name="Martinez A.T."/>
            <person name="Xiao Y."/>
            <person name="Gibbons J.G."/>
            <person name="Terashima K."/>
            <person name="Grigoriev I.V."/>
            <person name="Hibbett D.S."/>
        </authorList>
    </citation>
    <scope>NUCLEOTIDE SEQUENCE</scope>
    <source>
        <strain evidence="3">RHP3577 ss4</strain>
    </source>
</reference>